<dbReference type="Proteomes" id="UP001501343">
    <property type="component" value="Unassembled WGS sequence"/>
</dbReference>
<name>A0ABP5BD29_9MICO</name>
<dbReference type="EMBL" id="BAAAOF010000009">
    <property type="protein sequence ID" value="GAA1941265.1"/>
    <property type="molecule type" value="Genomic_DNA"/>
</dbReference>
<evidence type="ECO:0000313" key="2">
    <source>
        <dbReference type="EMBL" id="GAA1941265.1"/>
    </source>
</evidence>
<gene>
    <name evidence="2" type="ORF">GCM10009775_36350</name>
</gene>
<feature type="transmembrane region" description="Helical" evidence="1">
    <location>
        <begin position="69"/>
        <end position="93"/>
    </location>
</feature>
<keyword evidence="3" id="KW-1185">Reference proteome</keyword>
<reference evidence="3" key="1">
    <citation type="journal article" date="2019" name="Int. J. Syst. Evol. Microbiol.">
        <title>The Global Catalogue of Microorganisms (GCM) 10K type strain sequencing project: providing services to taxonomists for standard genome sequencing and annotation.</title>
        <authorList>
            <consortium name="The Broad Institute Genomics Platform"/>
            <consortium name="The Broad Institute Genome Sequencing Center for Infectious Disease"/>
            <person name="Wu L."/>
            <person name="Ma J."/>
        </authorList>
    </citation>
    <scope>NUCLEOTIDE SEQUENCE [LARGE SCALE GENOMIC DNA]</scope>
    <source>
        <strain evidence="3">JCM 14900</strain>
    </source>
</reference>
<feature type="transmembrane region" description="Helical" evidence="1">
    <location>
        <begin position="35"/>
        <end position="57"/>
    </location>
</feature>
<comment type="caution">
    <text evidence="2">The sequence shown here is derived from an EMBL/GenBank/DDBJ whole genome shotgun (WGS) entry which is preliminary data.</text>
</comment>
<accession>A0ABP5BD29</accession>
<proteinExistence type="predicted"/>
<protein>
    <submittedName>
        <fullName evidence="2">DUF485 domain-containing protein</fullName>
    </submittedName>
</protein>
<dbReference type="Pfam" id="PF04341">
    <property type="entry name" value="DUF485"/>
    <property type="match status" value="1"/>
</dbReference>
<evidence type="ECO:0000313" key="3">
    <source>
        <dbReference type="Proteomes" id="UP001501343"/>
    </source>
</evidence>
<dbReference type="PANTHER" id="PTHR38441:SF1">
    <property type="entry name" value="MEMBRANE PROTEIN"/>
    <property type="match status" value="1"/>
</dbReference>
<keyword evidence="1" id="KW-1133">Transmembrane helix</keyword>
<dbReference type="PANTHER" id="PTHR38441">
    <property type="entry name" value="INTEGRAL MEMBRANE PROTEIN-RELATED"/>
    <property type="match status" value="1"/>
</dbReference>
<sequence>MSESRTDAAPPGGIDYIAEERSPRFTELKRRQRSFVFPMAIAFLVWYFTFVLLSSFAPAFMATPVWGNINVGLLLGLGQFVTTFAITMGYVAYANRKLDPIAAEIREDLESKESGQNGVSA</sequence>
<dbReference type="InterPro" id="IPR007436">
    <property type="entry name" value="DUF485"/>
</dbReference>
<keyword evidence="1" id="KW-0812">Transmembrane</keyword>
<dbReference type="RefSeq" id="WP_248151677.1">
    <property type="nucleotide sequence ID" value="NZ_BAAAOF010000009.1"/>
</dbReference>
<evidence type="ECO:0000256" key="1">
    <source>
        <dbReference type="SAM" id="Phobius"/>
    </source>
</evidence>
<organism evidence="2 3">
    <name type="scientific">Microbacterium aoyamense</name>
    <dbReference type="NCBI Taxonomy" id="344166"/>
    <lineage>
        <taxon>Bacteria</taxon>
        <taxon>Bacillati</taxon>
        <taxon>Actinomycetota</taxon>
        <taxon>Actinomycetes</taxon>
        <taxon>Micrococcales</taxon>
        <taxon>Microbacteriaceae</taxon>
        <taxon>Microbacterium</taxon>
    </lineage>
</organism>
<keyword evidence="1" id="KW-0472">Membrane</keyword>